<sequence>MKSILFKAITIFAFVMAIGQTEAHETSLTDAHETADDGPVLELTVMVNQAGPAPVIQIPKGSNVHLAVTGAEGHELHLHGYDIVSVGQAGNPAVFAFLAVHTGRFAIVVHGVEDLLGRTEKAVVYLEIRTP</sequence>
<dbReference type="SUPFAM" id="SSF49503">
    <property type="entry name" value="Cupredoxins"/>
    <property type="match status" value="1"/>
</dbReference>
<reference evidence="2 3" key="1">
    <citation type="submission" date="2018-05" db="EMBL/GenBank/DDBJ databases">
        <authorList>
            <person name="Zhang Y.-J."/>
        </authorList>
    </citation>
    <scope>NUCLEOTIDE SEQUENCE [LARGE SCALE GENOMIC DNA]</scope>
    <source>
        <strain evidence="2 3">CY04</strain>
    </source>
</reference>
<feature type="signal peptide" evidence="1">
    <location>
        <begin position="1"/>
        <end position="23"/>
    </location>
</feature>
<evidence type="ECO:0008006" key="4">
    <source>
        <dbReference type="Google" id="ProtNLM"/>
    </source>
</evidence>
<feature type="chain" id="PRO_5045932192" description="Cupredoxin-like domain-containing protein" evidence="1">
    <location>
        <begin position="24"/>
        <end position="131"/>
    </location>
</feature>
<keyword evidence="1" id="KW-0732">Signal</keyword>
<organism evidence="2 3">
    <name type="scientific">Parasedimentitalea denitrificans</name>
    <dbReference type="NCBI Taxonomy" id="2211118"/>
    <lineage>
        <taxon>Bacteria</taxon>
        <taxon>Pseudomonadati</taxon>
        <taxon>Pseudomonadota</taxon>
        <taxon>Alphaproteobacteria</taxon>
        <taxon>Rhodobacterales</taxon>
        <taxon>Paracoccaceae</taxon>
        <taxon>Parasedimentitalea</taxon>
    </lineage>
</organism>
<comment type="caution">
    <text evidence="2">The sequence shown here is derived from an EMBL/GenBank/DDBJ whole genome shotgun (WGS) entry which is preliminary data.</text>
</comment>
<dbReference type="EMBL" id="QHLQ01000026">
    <property type="protein sequence ID" value="NIZ63048.1"/>
    <property type="molecule type" value="Genomic_DNA"/>
</dbReference>
<proteinExistence type="predicted"/>
<gene>
    <name evidence="2" type="ORF">DL239_18950</name>
</gene>
<evidence type="ECO:0000313" key="3">
    <source>
        <dbReference type="Proteomes" id="UP001429564"/>
    </source>
</evidence>
<accession>A0ABX0WCU0</accession>
<dbReference type="RefSeq" id="WP_167685656.1">
    <property type="nucleotide sequence ID" value="NZ_QHLQ01000026.1"/>
</dbReference>
<dbReference type="InterPro" id="IPR008972">
    <property type="entry name" value="Cupredoxin"/>
</dbReference>
<protein>
    <recommendedName>
        <fullName evidence="4">Cupredoxin-like domain-containing protein</fullName>
    </recommendedName>
</protein>
<evidence type="ECO:0000313" key="2">
    <source>
        <dbReference type="EMBL" id="NIZ63048.1"/>
    </source>
</evidence>
<dbReference type="Proteomes" id="UP001429564">
    <property type="component" value="Unassembled WGS sequence"/>
</dbReference>
<evidence type="ECO:0000256" key="1">
    <source>
        <dbReference type="SAM" id="SignalP"/>
    </source>
</evidence>
<keyword evidence="3" id="KW-1185">Reference proteome</keyword>
<name>A0ABX0WCU0_9RHOB</name>